<keyword evidence="2" id="KW-1185">Reference proteome</keyword>
<proteinExistence type="predicted"/>
<evidence type="ECO:0000313" key="2">
    <source>
        <dbReference type="Proteomes" id="UP000799777"/>
    </source>
</evidence>
<dbReference type="OrthoDB" id="2129362at2759"/>
<protein>
    <recommendedName>
        <fullName evidence="3">N-acetyltransferase domain-containing protein</fullName>
    </recommendedName>
</protein>
<comment type="caution">
    <text evidence="1">The sequence shown here is derived from an EMBL/GenBank/DDBJ whole genome shotgun (WGS) entry which is preliminary data.</text>
</comment>
<dbReference type="Proteomes" id="UP000799777">
    <property type="component" value="Unassembled WGS sequence"/>
</dbReference>
<dbReference type="Gene3D" id="3.40.630.30">
    <property type="match status" value="1"/>
</dbReference>
<sequence>MKKGLGAALLQKVFEILKTPEQFPEFISTPRNEDNKVRAILACMSVDETMWEKGLGLRDFYVKHGFKEVGHMKNVGHKLDRCMSCGSHAWPYKSGQRWLHKLTARLEHLCPVVVVAQSADASRQEINRLVIMTLIDHDRRAFSSVSMVQKADWHCICGIPRNGHASCKVSLPTATLLHCCDRDCELIRQLL</sequence>
<evidence type="ECO:0000313" key="1">
    <source>
        <dbReference type="EMBL" id="KAF2027069.1"/>
    </source>
</evidence>
<gene>
    <name evidence="1" type="ORF">EK21DRAFT_91837</name>
</gene>
<accession>A0A9P4H4G4</accession>
<dbReference type="AlphaFoldDB" id="A0A9P4H4G4"/>
<organism evidence="1 2">
    <name type="scientific">Setomelanomma holmii</name>
    <dbReference type="NCBI Taxonomy" id="210430"/>
    <lineage>
        <taxon>Eukaryota</taxon>
        <taxon>Fungi</taxon>
        <taxon>Dikarya</taxon>
        <taxon>Ascomycota</taxon>
        <taxon>Pezizomycotina</taxon>
        <taxon>Dothideomycetes</taxon>
        <taxon>Pleosporomycetidae</taxon>
        <taxon>Pleosporales</taxon>
        <taxon>Pleosporineae</taxon>
        <taxon>Phaeosphaeriaceae</taxon>
        <taxon>Setomelanomma</taxon>
    </lineage>
</organism>
<name>A0A9P4H4G4_9PLEO</name>
<evidence type="ECO:0008006" key="3">
    <source>
        <dbReference type="Google" id="ProtNLM"/>
    </source>
</evidence>
<reference evidence="1" key="1">
    <citation type="journal article" date="2020" name="Stud. Mycol.">
        <title>101 Dothideomycetes genomes: a test case for predicting lifestyles and emergence of pathogens.</title>
        <authorList>
            <person name="Haridas S."/>
            <person name="Albert R."/>
            <person name="Binder M."/>
            <person name="Bloem J."/>
            <person name="Labutti K."/>
            <person name="Salamov A."/>
            <person name="Andreopoulos B."/>
            <person name="Baker S."/>
            <person name="Barry K."/>
            <person name="Bills G."/>
            <person name="Bluhm B."/>
            <person name="Cannon C."/>
            <person name="Castanera R."/>
            <person name="Culley D."/>
            <person name="Daum C."/>
            <person name="Ezra D."/>
            <person name="Gonzalez J."/>
            <person name="Henrissat B."/>
            <person name="Kuo A."/>
            <person name="Liang C."/>
            <person name="Lipzen A."/>
            <person name="Lutzoni F."/>
            <person name="Magnuson J."/>
            <person name="Mondo S."/>
            <person name="Nolan M."/>
            <person name="Ohm R."/>
            <person name="Pangilinan J."/>
            <person name="Park H.-J."/>
            <person name="Ramirez L."/>
            <person name="Alfaro M."/>
            <person name="Sun H."/>
            <person name="Tritt A."/>
            <person name="Yoshinaga Y."/>
            <person name="Zwiers L.-H."/>
            <person name="Turgeon B."/>
            <person name="Goodwin S."/>
            <person name="Spatafora J."/>
            <person name="Crous P."/>
            <person name="Grigoriev I."/>
        </authorList>
    </citation>
    <scope>NUCLEOTIDE SEQUENCE</scope>
    <source>
        <strain evidence="1">CBS 110217</strain>
    </source>
</reference>
<dbReference type="EMBL" id="ML978232">
    <property type="protein sequence ID" value="KAF2027069.1"/>
    <property type="molecule type" value="Genomic_DNA"/>
</dbReference>